<dbReference type="PANTHER" id="PTHR31465:SF9">
    <property type="entry name" value="SPHINGOID LONG-CHAIN BASE TRANSPORTER RSB1"/>
    <property type="match status" value="1"/>
</dbReference>
<evidence type="ECO:0000256" key="5">
    <source>
        <dbReference type="SAM" id="Phobius"/>
    </source>
</evidence>
<feature type="transmembrane region" description="Helical" evidence="5">
    <location>
        <begin position="166"/>
        <end position="185"/>
    </location>
</feature>
<dbReference type="GO" id="GO:0005886">
    <property type="term" value="C:plasma membrane"/>
    <property type="evidence" value="ECO:0007669"/>
    <property type="project" value="TreeGrafter"/>
</dbReference>
<sequence>MDANTEEIIFKSPYGYIPTLYVCGIYVGLFGLATLLHCGLAIRYRLWWIFPTLVAGGLAETIGWAARLWSSKSPDRLDPFIMQMTTTIIAPSFMTAANFLILGLLISRLGPQYSRLSPKWYSIVFISADIGALVVQAVGGASAASAVQSVPRGDANVGAHIMLGGIFWQIAAMTVYAILALEFFLRVGMNRPVRPSVSVEPTASGRRGFSLHGKYDAAEAERTAMELQATGFGFAQGSKLSLMIVCLGLTTLLIYVRGIYRTVELINGWSGVIITTEIYFNLLDAMPITLALFTFIFLHPGWLLYEREGSERPPSKMELTEHNMV</sequence>
<comment type="subcellular location">
    <subcellularLocation>
        <location evidence="1">Membrane</location>
        <topology evidence="1">Multi-pass membrane protein</topology>
    </subcellularLocation>
</comment>
<reference evidence="6 7" key="1">
    <citation type="journal article" date="2016" name="Mol. Biol. Evol.">
        <title>Comparative Genomics of Early-Diverging Mushroom-Forming Fungi Provides Insights into the Origins of Lignocellulose Decay Capabilities.</title>
        <authorList>
            <person name="Nagy L.G."/>
            <person name="Riley R."/>
            <person name="Tritt A."/>
            <person name="Adam C."/>
            <person name="Daum C."/>
            <person name="Floudas D."/>
            <person name="Sun H."/>
            <person name="Yadav J.S."/>
            <person name="Pangilinan J."/>
            <person name="Larsson K.H."/>
            <person name="Matsuura K."/>
            <person name="Barry K."/>
            <person name="Labutti K."/>
            <person name="Kuo R."/>
            <person name="Ohm R.A."/>
            <person name="Bhattacharya S.S."/>
            <person name="Shirouzu T."/>
            <person name="Yoshinaga Y."/>
            <person name="Martin F.M."/>
            <person name="Grigoriev I.V."/>
            <person name="Hibbett D.S."/>
        </authorList>
    </citation>
    <scope>NUCLEOTIDE SEQUENCE [LARGE SCALE GENOMIC DNA]</scope>
    <source>
        <strain evidence="6 7">HHB12733</strain>
    </source>
</reference>
<dbReference type="PANTHER" id="PTHR31465">
    <property type="entry name" value="PROTEIN RTA1-RELATED"/>
    <property type="match status" value="1"/>
</dbReference>
<accession>A0A165IV78</accession>
<feature type="transmembrane region" description="Helical" evidence="5">
    <location>
        <begin position="285"/>
        <end position="305"/>
    </location>
</feature>
<feature type="transmembrane region" description="Helical" evidence="5">
    <location>
        <begin position="121"/>
        <end position="146"/>
    </location>
</feature>
<dbReference type="InterPro" id="IPR007568">
    <property type="entry name" value="RTA1"/>
</dbReference>
<feature type="transmembrane region" description="Helical" evidence="5">
    <location>
        <begin position="240"/>
        <end position="260"/>
    </location>
</feature>
<keyword evidence="3 5" id="KW-1133">Transmembrane helix</keyword>
<gene>
    <name evidence="6" type="ORF">CALCODRAFT_480191</name>
</gene>
<evidence type="ECO:0000313" key="6">
    <source>
        <dbReference type="EMBL" id="KZT61022.1"/>
    </source>
</evidence>
<proteinExistence type="predicted"/>
<name>A0A165IV78_9BASI</name>
<evidence type="ECO:0000256" key="1">
    <source>
        <dbReference type="ARBA" id="ARBA00004141"/>
    </source>
</evidence>
<feature type="transmembrane region" description="Helical" evidence="5">
    <location>
        <begin position="88"/>
        <end position="109"/>
    </location>
</feature>
<dbReference type="InParanoid" id="A0A165IV78"/>
<dbReference type="Pfam" id="PF04479">
    <property type="entry name" value="RTA1"/>
    <property type="match status" value="1"/>
</dbReference>
<keyword evidence="2 5" id="KW-0812">Transmembrane</keyword>
<dbReference type="OrthoDB" id="3358017at2759"/>
<keyword evidence="7" id="KW-1185">Reference proteome</keyword>
<dbReference type="FunCoup" id="A0A165IV78">
    <property type="interactions" value="27"/>
</dbReference>
<evidence type="ECO:0000256" key="3">
    <source>
        <dbReference type="ARBA" id="ARBA00022989"/>
    </source>
</evidence>
<dbReference type="GO" id="GO:0000324">
    <property type="term" value="C:fungal-type vacuole"/>
    <property type="evidence" value="ECO:0007669"/>
    <property type="project" value="TreeGrafter"/>
</dbReference>
<feature type="transmembrane region" description="Helical" evidence="5">
    <location>
        <begin position="48"/>
        <end position="68"/>
    </location>
</feature>
<dbReference type="Proteomes" id="UP000076842">
    <property type="component" value="Unassembled WGS sequence"/>
</dbReference>
<dbReference type="AlphaFoldDB" id="A0A165IV78"/>
<keyword evidence="4 5" id="KW-0472">Membrane</keyword>
<organism evidence="6 7">
    <name type="scientific">Calocera cornea HHB12733</name>
    <dbReference type="NCBI Taxonomy" id="1353952"/>
    <lineage>
        <taxon>Eukaryota</taxon>
        <taxon>Fungi</taxon>
        <taxon>Dikarya</taxon>
        <taxon>Basidiomycota</taxon>
        <taxon>Agaricomycotina</taxon>
        <taxon>Dacrymycetes</taxon>
        <taxon>Dacrymycetales</taxon>
        <taxon>Dacrymycetaceae</taxon>
        <taxon>Calocera</taxon>
    </lineage>
</organism>
<evidence type="ECO:0000313" key="7">
    <source>
        <dbReference type="Proteomes" id="UP000076842"/>
    </source>
</evidence>
<evidence type="ECO:0000256" key="2">
    <source>
        <dbReference type="ARBA" id="ARBA00022692"/>
    </source>
</evidence>
<dbReference type="EMBL" id="KV423926">
    <property type="protein sequence ID" value="KZT61022.1"/>
    <property type="molecule type" value="Genomic_DNA"/>
</dbReference>
<feature type="transmembrane region" description="Helical" evidence="5">
    <location>
        <begin position="15"/>
        <end position="36"/>
    </location>
</feature>
<protein>
    <submittedName>
        <fullName evidence="6">RTA1 like protein</fullName>
    </submittedName>
</protein>
<dbReference type="STRING" id="1353952.A0A165IV78"/>
<evidence type="ECO:0000256" key="4">
    <source>
        <dbReference type="ARBA" id="ARBA00023136"/>
    </source>
</evidence>